<reference evidence="1 2" key="1">
    <citation type="submission" date="2021-03" db="EMBL/GenBank/DDBJ databases">
        <title>Genomic Encyclopedia of Type Strains, Phase IV (KMG-IV): sequencing the most valuable type-strain genomes for metagenomic binning, comparative biology and taxonomic classification.</title>
        <authorList>
            <person name="Goeker M."/>
        </authorList>
    </citation>
    <scope>NUCLEOTIDE SEQUENCE [LARGE SCALE GENOMIC DNA]</scope>
    <source>
        <strain evidence="1 2">DSM 21292</strain>
    </source>
</reference>
<evidence type="ECO:0000313" key="1">
    <source>
        <dbReference type="EMBL" id="MBP2248089.1"/>
    </source>
</evidence>
<accession>A0ABS4RZB1</accession>
<sequence>MGAGLDLIENGRKGAFYREVQRFLFRVLSLNSPELPRYNDIEHRS</sequence>
<proteinExistence type="predicted"/>
<dbReference type="EMBL" id="JAGIKV010000020">
    <property type="protein sequence ID" value="MBP2248089.1"/>
    <property type="molecule type" value="Genomic_DNA"/>
</dbReference>
<keyword evidence="2" id="KW-1185">Reference proteome</keyword>
<comment type="caution">
    <text evidence="1">The sequence shown here is derived from an EMBL/GenBank/DDBJ whole genome shotgun (WGS) entry which is preliminary data.</text>
</comment>
<protein>
    <submittedName>
        <fullName evidence="1">Uncharacterized protein</fullName>
    </submittedName>
</protein>
<evidence type="ECO:0000313" key="2">
    <source>
        <dbReference type="Proteomes" id="UP000810207"/>
    </source>
</evidence>
<organism evidence="1 2">
    <name type="scientific">Paenibacillus xylanexedens</name>
    <dbReference type="NCBI Taxonomy" id="528191"/>
    <lineage>
        <taxon>Bacteria</taxon>
        <taxon>Bacillati</taxon>
        <taxon>Bacillota</taxon>
        <taxon>Bacilli</taxon>
        <taxon>Bacillales</taxon>
        <taxon>Paenibacillaceae</taxon>
        <taxon>Paenibacillus</taxon>
    </lineage>
</organism>
<dbReference type="Proteomes" id="UP000810207">
    <property type="component" value="Unassembled WGS sequence"/>
</dbReference>
<gene>
    <name evidence="1" type="ORF">J2Z28_004758</name>
</gene>
<name>A0ABS4RZB1_PAEXY</name>